<evidence type="ECO:0000256" key="2">
    <source>
        <dbReference type="SAM" id="MobiDB-lite"/>
    </source>
</evidence>
<evidence type="ECO:0000313" key="3">
    <source>
        <dbReference type="EMBL" id="TDL21808.1"/>
    </source>
</evidence>
<dbReference type="EMBL" id="ML170178">
    <property type="protein sequence ID" value="TDL21808.1"/>
    <property type="molecule type" value="Genomic_DNA"/>
</dbReference>
<feature type="region of interest" description="Disordered" evidence="2">
    <location>
        <begin position="1"/>
        <end position="47"/>
    </location>
</feature>
<keyword evidence="4" id="KW-1185">Reference proteome</keyword>
<proteinExistence type="predicted"/>
<accession>A0A4Y7Q3K2</accession>
<gene>
    <name evidence="3" type="ORF">BD410DRAFT_789187</name>
</gene>
<feature type="coiled-coil region" evidence="1">
    <location>
        <begin position="236"/>
        <end position="358"/>
    </location>
</feature>
<evidence type="ECO:0000256" key="1">
    <source>
        <dbReference type="SAM" id="Coils"/>
    </source>
</evidence>
<sequence length="405" mass="45309">MATVLSTPREPPKPLRRSPRLSGTGTNAPAPVLEASPLSPSRQSPRAQITNRQGMGMALVKIVGLGKHSFAMDELTEEADKIALEHNGYLGPQRDLYRKKALQTQAYAIPIESENGIRVRFSDKGIQRYQETLARLNPQWDARTTARFVEKEVFPSVEAVWEMLQGLELERDEWMRIAKSHGVDDTDFADSSEATQFIVDDPENPFDTDCTSAQSSTRYESSNPGYDPESEEEVNWEEIQAQLDESNRKIAELDEASRLKDAQLAKARSEVEALKEKVAAQQSEIDKGREKQCLLHQVAAAFISTTMFTSIDLQKTCDERVETKARLAEMEAKAKELEEAAEADRKELQAVIDNQKLMLAAQDRKIAAQDKVIAYKDKKLTTFRAHARLIADDPSDDDATVDVGV</sequence>
<feature type="region of interest" description="Disordered" evidence="2">
    <location>
        <begin position="199"/>
        <end position="232"/>
    </location>
</feature>
<evidence type="ECO:0000313" key="4">
    <source>
        <dbReference type="Proteomes" id="UP000294933"/>
    </source>
</evidence>
<organism evidence="3 4">
    <name type="scientific">Rickenella mellea</name>
    <dbReference type="NCBI Taxonomy" id="50990"/>
    <lineage>
        <taxon>Eukaryota</taxon>
        <taxon>Fungi</taxon>
        <taxon>Dikarya</taxon>
        <taxon>Basidiomycota</taxon>
        <taxon>Agaricomycotina</taxon>
        <taxon>Agaricomycetes</taxon>
        <taxon>Hymenochaetales</taxon>
        <taxon>Rickenellaceae</taxon>
        <taxon>Rickenella</taxon>
    </lineage>
</organism>
<protein>
    <submittedName>
        <fullName evidence="3">Uncharacterized protein</fullName>
    </submittedName>
</protein>
<keyword evidence="1" id="KW-0175">Coiled coil</keyword>
<feature type="compositionally biased region" description="Polar residues" evidence="2">
    <location>
        <begin position="209"/>
        <end position="224"/>
    </location>
</feature>
<feature type="compositionally biased region" description="Polar residues" evidence="2">
    <location>
        <begin position="38"/>
        <end position="47"/>
    </location>
</feature>
<dbReference type="AlphaFoldDB" id="A0A4Y7Q3K2"/>
<dbReference type="Proteomes" id="UP000294933">
    <property type="component" value="Unassembled WGS sequence"/>
</dbReference>
<name>A0A4Y7Q3K2_9AGAM</name>
<dbReference type="VEuPathDB" id="FungiDB:BD410DRAFT_789187"/>
<reference evidence="3 4" key="1">
    <citation type="submission" date="2018-06" db="EMBL/GenBank/DDBJ databases">
        <title>A transcriptomic atlas of mushroom development highlights an independent origin of complex multicellularity.</title>
        <authorList>
            <consortium name="DOE Joint Genome Institute"/>
            <person name="Krizsan K."/>
            <person name="Almasi E."/>
            <person name="Merenyi Z."/>
            <person name="Sahu N."/>
            <person name="Viragh M."/>
            <person name="Koszo T."/>
            <person name="Mondo S."/>
            <person name="Kiss B."/>
            <person name="Balint B."/>
            <person name="Kues U."/>
            <person name="Barry K."/>
            <person name="Hegedus J.C."/>
            <person name="Henrissat B."/>
            <person name="Johnson J."/>
            <person name="Lipzen A."/>
            <person name="Ohm R."/>
            <person name="Nagy I."/>
            <person name="Pangilinan J."/>
            <person name="Yan J."/>
            <person name="Xiong Y."/>
            <person name="Grigoriev I.V."/>
            <person name="Hibbett D.S."/>
            <person name="Nagy L.G."/>
        </authorList>
    </citation>
    <scope>NUCLEOTIDE SEQUENCE [LARGE SCALE GENOMIC DNA]</scope>
    <source>
        <strain evidence="3 4">SZMC22713</strain>
    </source>
</reference>